<dbReference type="Gene3D" id="1.10.510.10">
    <property type="entry name" value="Transferase(Phosphotransferase) domain 1"/>
    <property type="match status" value="1"/>
</dbReference>
<dbReference type="InterPro" id="IPR011009">
    <property type="entry name" value="Kinase-like_dom_sf"/>
</dbReference>
<sequence length="486" mass="54113">MELCLPRHWPSPCLHGLLLILFAVLVPLLAGIAVRLLYMCCRSRRSPAVGHAAEDDEEAATEDKKFTTSAFATTQREHPKSIPATMKRSPDASPEPVVWARRLRSPQAAASSPTMSTSSSGGQQSSPAAADPPCLPWDFAPASQRSLKEFSHGSLVETTRSFDRRKELGRGDSGVHYAGDIVLDDGLNKQVAIKMFHKDLSIHSKQIREDLRRKKYCLQHRNLVTFFGYCLHEGQLYLVYDLMHCYSLAYELFADKRAAAGTKPPVLNLSQRLSIIKDVAQGLYQLHKCQAFHGAVKASNIMLEPCSSGFRGRLGDFRYSNLLAAQESSDGDLKTTLWSLMMYQCPTDAPDRQTPSLQTDMLHFGGVMLEVMCGRRMSDSDHLPAGYNSLVEWVRALHRGGRIHVAVDEDLKNADDYDHVQAVVLLYLALRCRHPDPSQRPTAGKLLLKLAMVAAEGIMDPIMVRHIRRNVPNCPNNDSRLHSASM</sequence>
<evidence type="ECO:0000259" key="5">
    <source>
        <dbReference type="PROSITE" id="PS50011"/>
    </source>
</evidence>
<dbReference type="OrthoDB" id="693882at2759"/>
<keyword evidence="4" id="KW-0472">Membrane</keyword>
<dbReference type="AlphaFoldDB" id="A0A835ALB0"/>
<comment type="caution">
    <text evidence="6">The sequence shown here is derived from an EMBL/GenBank/DDBJ whole genome shotgun (WGS) entry which is preliminary data.</text>
</comment>
<name>A0A835ALB0_9POAL</name>
<accession>A0A835ALB0</accession>
<dbReference type="PANTHER" id="PTHR27007">
    <property type="match status" value="1"/>
</dbReference>
<evidence type="ECO:0000256" key="1">
    <source>
        <dbReference type="ARBA" id="ARBA00022741"/>
    </source>
</evidence>
<dbReference type="InterPro" id="IPR001245">
    <property type="entry name" value="Ser-Thr/Tyr_kinase_cat_dom"/>
</dbReference>
<dbReference type="PROSITE" id="PS50011">
    <property type="entry name" value="PROTEIN_KINASE_DOM"/>
    <property type="match status" value="1"/>
</dbReference>
<keyword evidence="1" id="KW-0547">Nucleotide-binding</keyword>
<evidence type="ECO:0000256" key="3">
    <source>
        <dbReference type="SAM" id="MobiDB-lite"/>
    </source>
</evidence>
<feature type="compositionally biased region" description="Low complexity" evidence="3">
    <location>
        <begin position="105"/>
        <end position="129"/>
    </location>
</feature>
<dbReference type="SUPFAM" id="SSF56112">
    <property type="entry name" value="Protein kinase-like (PK-like)"/>
    <property type="match status" value="1"/>
</dbReference>
<evidence type="ECO:0000313" key="6">
    <source>
        <dbReference type="EMBL" id="KAF8661150.1"/>
    </source>
</evidence>
<feature type="region of interest" description="Disordered" evidence="3">
    <location>
        <begin position="49"/>
        <end position="135"/>
    </location>
</feature>
<gene>
    <name evidence="6" type="ORF">HU200_057259</name>
</gene>
<organism evidence="6 7">
    <name type="scientific">Digitaria exilis</name>
    <dbReference type="NCBI Taxonomy" id="1010633"/>
    <lineage>
        <taxon>Eukaryota</taxon>
        <taxon>Viridiplantae</taxon>
        <taxon>Streptophyta</taxon>
        <taxon>Embryophyta</taxon>
        <taxon>Tracheophyta</taxon>
        <taxon>Spermatophyta</taxon>
        <taxon>Magnoliopsida</taxon>
        <taxon>Liliopsida</taxon>
        <taxon>Poales</taxon>
        <taxon>Poaceae</taxon>
        <taxon>PACMAD clade</taxon>
        <taxon>Panicoideae</taxon>
        <taxon>Panicodae</taxon>
        <taxon>Paniceae</taxon>
        <taxon>Anthephorinae</taxon>
        <taxon>Digitaria</taxon>
    </lineage>
</organism>
<keyword evidence="4" id="KW-0812">Transmembrane</keyword>
<keyword evidence="2" id="KW-0067">ATP-binding</keyword>
<dbReference type="Gene3D" id="3.30.200.20">
    <property type="entry name" value="Phosphorylase Kinase, domain 1"/>
    <property type="match status" value="1"/>
</dbReference>
<evidence type="ECO:0000313" key="7">
    <source>
        <dbReference type="Proteomes" id="UP000636709"/>
    </source>
</evidence>
<proteinExistence type="predicted"/>
<dbReference type="Pfam" id="PF07714">
    <property type="entry name" value="PK_Tyr_Ser-Thr"/>
    <property type="match status" value="1"/>
</dbReference>
<reference evidence="6" key="1">
    <citation type="submission" date="2020-07" db="EMBL/GenBank/DDBJ databases">
        <title>Genome sequence and genetic diversity analysis of an under-domesticated orphan crop, white fonio (Digitaria exilis).</title>
        <authorList>
            <person name="Bennetzen J.L."/>
            <person name="Chen S."/>
            <person name="Ma X."/>
            <person name="Wang X."/>
            <person name="Yssel A.E.J."/>
            <person name="Chaluvadi S.R."/>
            <person name="Johnson M."/>
            <person name="Gangashetty P."/>
            <person name="Hamidou F."/>
            <person name="Sanogo M.D."/>
            <person name="Zwaenepoel A."/>
            <person name="Wallace J."/>
            <person name="Van De Peer Y."/>
            <person name="Van Deynze A."/>
        </authorList>
    </citation>
    <scope>NUCLEOTIDE SEQUENCE</scope>
    <source>
        <tissue evidence="6">Leaves</tissue>
    </source>
</reference>
<dbReference type="GO" id="GO:0005524">
    <property type="term" value="F:ATP binding"/>
    <property type="evidence" value="ECO:0007669"/>
    <property type="project" value="UniProtKB-KW"/>
</dbReference>
<dbReference type="Proteomes" id="UP000636709">
    <property type="component" value="Unassembled WGS sequence"/>
</dbReference>
<dbReference type="InterPro" id="IPR050528">
    <property type="entry name" value="L-type_Lectin-RKs"/>
</dbReference>
<feature type="transmembrane region" description="Helical" evidence="4">
    <location>
        <begin position="16"/>
        <end position="38"/>
    </location>
</feature>
<dbReference type="EMBL" id="JACEFO010002416">
    <property type="protein sequence ID" value="KAF8661150.1"/>
    <property type="molecule type" value="Genomic_DNA"/>
</dbReference>
<keyword evidence="7" id="KW-1185">Reference proteome</keyword>
<feature type="domain" description="Protein kinase" evidence="5">
    <location>
        <begin position="162"/>
        <end position="463"/>
    </location>
</feature>
<evidence type="ECO:0000256" key="2">
    <source>
        <dbReference type="ARBA" id="ARBA00022840"/>
    </source>
</evidence>
<protein>
    <recommendedName>
        <fullName evidence="5">Protein kinase domain-containing protein</fullName>
    </recommendedName>
</protein>
<dbReference type="GO" id="GO:0051707">
    <property type="term" value="P:response to other organism"/>
    <property type="evidence" value="ECO:0007669"/>
    <property type="project" value="UniProtKB-ARBA"/>
</dbReference>
<dbReference type="InterPro" id="IPR000719">
    <property type="entry name" value="Prot_kinase_dom"/>
</dbReference>
<evidence type="ECO:0000256" key="4">
    <source>
        <dbReference type="SAM" id="Phobius"/>
    </source>
</evidence>
<dbReference type="GO" id="GO:0004672">
    <property type="term" value="F:protein kinase activity"/>
    <property type="evidence" value="ECO:0007669"/>
    <property type="project" value="InterPro"/>
</dbReference>
<keyword evidence="4" id="KW-1133">Transmembrane helix</keyword>